<dbReference type="InterPro" id="IPR015824">
    <property type="entry name" value="Phosphoglycerate_kinase_N"/>
</dbReference>
<evidence type="ECO:0000256" key="10">
    <source>
        <dbReference type="SAM" id="Phobius"/>
    </source>
</evidence>
<evidence type="ECO:0000256" key="6">
    <source>
        <dbReference type="ARBA" id="ARBA00022741"/>
    </source>
</evidence>
<dbReference type="EC" id="2.7.2.3" evidence="4"/>
<comment type="catalytic activity">
    <reaction evidence="1">
        <text>(2R)-3-phosphoglycerate + ATP = (2R)-3-phospho-glyceroyl phosphate + ADP</text>
        <dbReference type="Rhea" id="RHEA:14801"/>
        <dbReference type="ChEBI" id="CHEBI:30616"/>
        <dbReference type="ChEBI" id="CHEBI:57604"/>
        <dbReference type="ChEBI" id="CHEBI:58272"/>
        <dbReference type="ChEBI" id="CHEBI:456216"/>
        <dbReference type="EC" id="2.7.2.3"/>
    </reaction>
</comment>
<dbReference type="PaxDb" id="67767-A0A0J7L2P2"/>
<evidence type="ECO:0000256" key="9">
    <source>
        <dbReference type="ARBA" id="ARBA00022842"/>
    </source>
</evidence>
<dbReference type="GO" id="GO:0043531">
    <property type="term" value="F:ADP binding"/>
    <property type="evidence" value="ECO:0007669"/>
    <property type="project" value="TreeGrafter"/>
</dbReference>
<evidence type="ECO:0000313" key="13">
    <source>
        <dbReference type="Proteomes" id="UP000036403"/>
    </source>
</evidence>
<evidence type="ECO:0000256" key="7">
    <source>
        <dbReference type="ARBA" id="ARBA00022777"/>
    </source>
</evidence>
<dbReference type="EMBL" id="LBMM01001084">
    <property type="protein sequence ID" value="KMQ96956.1"/>
    <property type="molecule type" value="Genomic_DNA"/>
</dbReference>
<dbReference type="GO" id="GO:0006094">
    <property type="term" value="P:gluconeogenesis"/>
    <property type="evidence" value="ECO:0007669"/>
    <property type="project" value="TreeGrafter"/>
</dbReference>
<comment type="cofactor">
    <cofactor evidence="2">
        <name>Mg(2+)</name>
        <dbReference type="ChEBI" id="CHEBI:18420"/>
    </cofactor>
</comment>
<dbReference type="GO" id="GO:0004618">
    <property type="term" value="F:phosphoglycerate kinase activity"/>
    <property type="evidence" value="ECO:0007669"/>
    <property type="project" value="UniProtKB-EC"/>
</dbReference>
<evidence type="ECO:0000256" key="3">
    <source>
        <dbReference type="ARBA" id="ARBA00008982"/>
    </source>
</evidence>
<keyword evidence="10" id="KW-1133">Transmembrane helix</keyword>
<dbReference type="GO" id="GO:0005829">
    <property type="term" value="C:cytosol"/>
    <property type="evidence" value="ECO:0007669"/>
    <property type="project" value="TreeGrafter"/>
</dbReference>
<dbReference type="AlphaFoldDB" id="A0A0J7L2P2"/>
<keyword evidence="13" id="KW-1185">Reference proteome</keyword>
<dbReference type="OrthoDB" id="2372188at2759"/>
<evidence type="ECO:0000256" key="4">
    <source>
        <dbReference type="ARBA" id="ARBA00013061"/>
    </source>
</evidence>
<sequence>MTTIHAVTNDQRLLDLEHVDFRRGRSALVNLVPAATGAAAAIGLVVPSVKGRIKTKKDKKTKSLALVAKRLQELANYPVTFIDETRGKKLEDAINNLKVKDLLLMENTRFEDLNGKKETGNNPELGNPARPFVAILGGAKVSDKIDVIKQLLNKADTVIIGGAMSYTFMKALGYTIGTSLVENDKVELAKELIELGKNKLVLPIDYVTSKKFEDVPGTNTKDCNITDNEIGMDIGVFEMNNYATGTKNICQILASLKDAFTLVGGGDSAAAITKFNYQDKVSFISTGGGAALEYIEGKPLPGIEAIKNK</sequence>
<evidence type="ECO:0000256" key="2">
    <source>
        <dbReference type="ARBA" id="ARBA00001946"/>
    </source>
</evidence>
<keyword evidence="10" id="KW-0812">Transmembrane</keyword>
<protein>
    <recommendedName>
        <fullName evidence="4">phosphoglycerate kinase</fullName>
        <ecNumber evidence="4">2.7.2.3</ecNumber>
    </recommendedName>
</protein>
<evidence type="ECO:0000313" key="12">
    <source>
        <dbReference type="EMBL" id="KMQ96956.1"/>
    </source>
</evidence>
<feature type="transmembrane region" description="Helical" evidence="10">
    <location>
        <begin position="27"/>
        <end position="49"/>
    </location>
</feature>
<dbReference type="Pfam" id="PF02800">
    <property type="entry name" value="Gp_dh_C"/>
    <property type="match status" value="1"/>
</dbReference>
<dbReference type="PANTHER" id="PTHR11406">
    <property type="entry name" value="PHOSPHOGLYCERATE KINASE"/>
    <property type="match status" value="1"/>
</dbReference>
<gene>
    <name evidence="12" type="ORF">RF55_2733</name>
</gene>
<evidence type="ECO:0000256" key="1">
    <source>
        <dbReference type="ARBA" id="ARBA00000642"/>
    </source>
</evidence>
<keyword evidence="6" id="KW-0547">Nucleotide-binding</keyword>
<proteinExistence type="inferred from homology"/>
<dbReference type="SUPFAM" id="SSF53748">
    <property type="entry name" value="Phosphoglycerate kinase"/>
    <property type="match status" value="1"/>
</dbReference>
<comment type="similarity">
    <text evidence="3">Belongs to the phosphoglycerate kinase family.</text>
</comment>
<dbReference type="InterPro" id="IPR020829">
    <property type="entry name" value="GlycerAld_3-P_DH_cat"/>
</dbReference>
<dbReference type="Gene3D" id="3.30.360.10">
    <property type="entry name" value="Dihydrodipicolinate Reductase, domain 2"/>
    <property type="match status" value="1"/>
</dbReference>
<keyword evidence="10" id="KW-0472">Membrane</keyword>
<evidence type="ECO:0000256" key="5">
    <source>
        <dbReference type="ARBA" id="ARBA00022679"/>
    </source>
</evidence>
<dbReference type="UniPathway" id="UPA00109">
    <property type="reaction ID" value="UER00185"/>
</dbReference>
<keyword evidence="8" id="KW-0067">ATP-binding</keyword>
<organism evidence="12 13">
    <name type="scientific">Lasius niger</name>
    <name type="common">Black garden ant</name>
    <dbReference type="NCBI Taxonomy" id="67767"/>
    <lineage>
        <taxon>Eukaryota</taxon>
        <taxon>Metazoa</taxon>
        <taxon>Ecdysozoa</taxon>
        <taxon>Arthropoda</taxon>
        <taxon>Hexapoda</taxon>
        <taxon>Insecta</taxon>
        <taxon>Pterygota</taxon>
        <taxon>Neoptera</taxon>
        <taxon>Endopterygota</taxon>
        <taxon>Hymenoptera</taxon>
        <taxon>Apocrita</taxon>
        <taxon>Aculeata</taxon>
        <taxon>Formicoidea</taxon>
        <taxon>Formicidae</taxon>
        <taxon>Formicinae</taxon>
        <taxon>Lasius</taxon>
        <taxon>Lasius</taxon>
    </lineage>
</organism>
<evidence type="ECO:0000259" key="11">
    <source>
        <dbReference type="Pfam" id="PF02800"/>
    </source>
</evidence>
<dbReference type="Gene3D" id="3.40.50.1260">
    <property type="entry name" value="Phosphoglycerate kinase, N-terminal domain"/>
    <property type="match status" value="3"/>
</dbReference>
<dbReference type="Proteomes" id="UP000036403">
    <property type="component" value="Unassembled WGS sequence"/>
</dbReference>
<dbReference type="SUPFAM" id="SSF55347">
    <property type="entry name" value="Glyceraldehyde-3-phosphate dehydrogenase-like, C-terminal domain"/>
    <property type="match status" value="1"/>
</dbReference>
<evidence type="ECO:0000256" key="8">
    <source>
        <dbReference type="ARBA" id="ARBA00022840"/>
    </source>
</evidence>
<dbReference type="InterPro" id="IPR036043">
    <property type="entry name" value="Phosphoglycerate_kinase_sf"/>
</dbReference>
<comment type="caution">
    <text evidence="12">The sequence shown here is derived from an EMBL/GenBank/DDBJ whole genome shotgun (WGS) entry which is preliminary data.</text>
</comment>
<dbReference type="PANTHER" id="PTHR11406:SF23">
    <property type="entry name" value="PHOSPHOGLYCERATE KINASE 1, CHLOROPLASTIC-RELATED"/>
    <property type="match status" value="1"/>
</dbReference>
<dbReference type="STRING" id="67767.A0A0J7L2P2"/>
<dbReference type="Pfam" id="PF00162">
    <property type="entry name" value="PGK"/>
    <property type="match status" value="1"/>
</dbReference>
<accession>A0A0J7L2P2</accession>
<name>A0A0J7L2P2_LASNI</name>
<reference evidence="12 13" key="1">
    <citation type="submission" date="2015-04" db="EMBL/GenBank/DDBJ databases">
        <title>Lasius niger genome sequencing.</title>
        <authorList>
            <person name="Konorov E.A."/>
            <person name="Nikitin M.A."/>
            <person name="Kirill M.V."/>
            <person name="Chang P."/>
        </authorList>
    </citation>
    <scope>NUCLEOTIDE SEQUENCE [LARGE SCALE GENOMIC DNA]</scope>
    <source>
        <tissue evidence="12">Whole</tissue>
    </source>
</reference>
<keyword evidence="5" id="KW-0808">Transferase</keyword>
<dbReference type="GO" id="GO:0005524">
    <property type="term" value="F:ATP binding"/>
    <property type="evidence" value="ECO:0007669"/>
    <property type="project" value="UniProtKB-KW"/>
</dbReference>
<feature type="domain" description="Glyceraldehyde 3-phosphate dehydrogenase catalytic" evidence="11">
    <location>
        <begin position="1"/>
        <end position="55"/>
    </location>
</feature>
<keyword evidence="7 12" id="KW-0418">Kinase</keyword>
<dbReference type="GO" id="GO:0016620">
    <property type="term" value="F:oxidoreductase activity, acting on the aldehyde or oxo group of donors, NAD or NADP as acceptor"/>
    <property type="evidence" value="ECO:0007669"/>
    <property type="project" value="InterPro"/>
</dbReference>
<keyword evidence="9" id="KW-0460">Magnesium</keyword>
<dbReference type="InterPro" id="IPR001576">
    <property type="entry name" value="Phosphoglycerate_kinase"/>
</dbReference>
<dbReference type="GO" id="GO:0006096">
    <property type="term" value="P:glycolytic process"/>
    <property type="evidence" value="ECO:0007669"/>
    <property type="project" value="UniProtKB-UniPathway"/>
</dbReference>